<dbReference type="SMART" id="SM01400">
    <property type="entry name" value="Pribosyltran_N"/>
    <property type="match status" value="1"/>
</dbReference>
<dbReference type="PANTHER" id="PTHR10210">
    <property type="entry name" value="RIBOSE-PHOSPHATE DIPHOSPHOKINASE FAMILY MEMBER"/>
    <property type="match status" value="1"/>
</dbReference>
<gene>
    <name evidence="5" type="ORF">HQR01_15105</name>
</gene>
<feature type="domain" description="Ribose-phosphate pyrophosphokinase N-terminal" evidence="4">
    <location>
        <begin position="5"/>
        <end position="115"/>
    </location>
</feature>
<keyword evidence="5" id="KW-0808">Transferase</keyword>
<keyword evidence="1 2" id="KW-0545">Nucleotide biosynthesis</keyword>
<reference evidence="5 6" key="1">
    <citation type="submission" date="2020-05" db="EMBL/GenBank/DDBJ databases">
        <title>Erythrobacter mangrovi sp. nov., isolated from rhizosphere soil of mangrove plant (Kandelia candel).</title>
        <authorList>
            <person name="Ye Y.H."/>
        </authorList>
    </citation>
    <scope>NUCLEOTIDE SEQUENCE [LARGE SCALE GENOMIC DNA]</scope>
    <source>
        <strain evidence="5 6">EB310</strain>
    </source>
</reference>
<dbReference type="GO" id="GO:0006164">
    <property type="term" value="P:purine nucleotide biosynthetic process"/>
    <property type="evidence" value="ECO:0007669"/>
    <property type="project" value="TreeGrafter"/>
</dbReference>
<dbReference type="Gene3D" id="3.40.50.2020">
    <property type="match status" value="2"/>
</dbReference>
<dbReference type="Pfam" id="PF13793">
    <property type="entry name" value="Pribosyltran_N"/>
    <property type="match status" value="1"/>
</dbReference>
<dbReference type="PANTHER" id="PTHR10210:SF41">
    <property type="entry name" value="RIBOSE-PHOSPHATE PYROPHOSPHOKINASE 1, CHLOROPLASTIC"/>
    <property type="match status" value="1"/>
</dbReference>
<protein>
    <submittedName>
        <fullName evidence="5">Ribose-phosphate diphosphokinase</fullName>
        <ecNumber evidence="5">2.7.6.1</ecNumber>
    </submittedName>
</protein>
<organism evidence="5 6">
    <name type="scientific">Erythrobacter mangrovi</name>
    <dbReference type="NCBI Taxonomy" id="2739433"/>
    <lineage>
        <taxon>Bacteria</taxon>
        <taxon>Pseudomonadati</taxon>
        <taxon>Pseudomonadota</taxon>
        <taxon>Alphaproteobacteria</taxon>
        <taxon>Sphingomonadales</taxon>
        <taxon>Erythrobacteraceae</taxon>
        <taxon>Erythrobacter/Porphyrobacter group</taxon>
        <taxon>Erythrobacter</taxon>
    </lineage>
</organism>
<dbReference type="InterPro" id="IPR029099">
    <property type="entry name" value="Pribosyltran_N"/>
</dbReference>
<evidence type="ECO:0000256" key="2">
    <source>
        <dbReference type="RuleBase" id="RU004324"/>
    </source>
</evidence>
<comment type="similarity">
    <text evidence="2">Belongs to the ribose-phosphate pyrophosphokinase family.</text>
</comment>
<dbReference type="Proteomes" id="UP000504693">
    <property type="component" value="Chromosome"/>
</dbReference>
<dbReference type="GO" id="GO:0002189">
    <property type="term" value="C:ribose phosphate diphosphokinase complex"/>
    <property type="evidence" value="ECO:0007669"/>
    <property type="project" value="TreeGrafter"/>
</dbReference>
<dbReference type="EMBL" id="CP053921">
    <property type="protein sequence ID" value="QKG72586.1"/>
    <property type="molecule type" value="Genomic_DNA"/>
</dbReference>
<dbReference type="GO" id="GO:0004749">
    <property type="term" value="F:ribose phosphate diphosphokinase activity"/>
    <property type="evidence" value="ECO:0007669"/>
    <property type="project" value="UniProtKB-EC"/>
</dbReference>
<dbReference type="NCBIfam" id="NF005537">
    <property type="entry name" value="PRK07199.1"/>
    <property type="match status" value="1"/>
</dbReference>
<dbReference type="RefSeq" id="WP_173215986.1">
    <property type="nucleotide sequence ID" value="NZ_CP053921.1"/>
</dbReference>
<keyword evidence="6" id="KW-1185">Reference proteome</keyword>
<dbReference type="InterPro" id="IPR005946">
    <property type="entry name" value="Rib-P_diPkinase"/>
</dbReference>
<dbReference type="GO" id="GO:0016301">
    <property type="term" value="F:kinase activity"/>
    <property type="evidence" value="ECO:0007669"/>
    <property type="project" value="UniProtKB-KW"/>
</dbReference>
<keyword evidence="5" id="KW-0418">Kinase</keyword>
<evidence type="ECO:0000313" key="6">
    <source>
        <dbReference type="Proteomes" id="UP000504693"/>
    </source>
</evidence>
<evidence type="ECO:0000259" key="3">
    <source>
        <dbReference type="Pfam" id="PF00156"/>
    </source>
</evidence>
<proteinExistence type="inferred from homology"/>
<evidence type="ECO:0000313" key="5">
    <source>
        <dbReference type="EMBL" id="QKG72586.1"/>
    </source>
</evidence>
<dbReference type="NCBIfam" id="TIGR01251">
    <property type="entry name" value="ribP_PPkin"/>
    <property type="match status" value="1"/>
</dbReference>
<evidence type="ECO:0000259" key="4">
    <source>
        <dbReference type="Pfam" id="PF13793"/>
    </source>
</evidence>
<dbReference type="EC" id="2.7.6.1" evidence="5"/>
<dbReference type="SUPFAM" id="SSF53271">
    <property type="entry name" value="PRTase-like"/>
    <property type="match status" value="2"/>
</dbReference>
<dbReference type="GO" id="GO:0006015">
    <property type="term" value="P:5-phosphoribose 1-diphosphate biosynthetic process"/>
    <property type="evidence" value="ECO:0007669"/>
    <property type="project" value="TreeGrafter"/>
</dbReference>
<sequence length="300" mass="32532">MTLILAFPGMEGLAGGIANEAGCDWHPIDLHRFPDGESLVTLPDQLAGQDVAILATLRDPDRLALQLLFAASTARDLGARSVGLAAPYMGYMRQDSRFEAGQAVSAPIFARFLEQSFDWVVTADPHLHRHASLDQLFAIPALRIEAAPLIAEWIGQNVPDAVLIGPDSESRQWVERIASLSSRPFEIWEKRRTGDRQVAVSRPDGHDRPFGTPVVVDDIVSTGHTMMDVIRQLLAAGWKSPVCVITHAVFADQAQEDLLASGAARIVSTDSIPHETNAISLCAPLARGIVQLADGARSRR</sequence>
<accession>A0A7D4BC81</accession>
<dbReference type="InterPro" id="IPR000836">
    <property type="entry name" value="PRTase_dom"/>
</dbReference>
<dbReference type="KEGG" id="emv:HQR01_15105"/>
<dbReference type="InterPro" id="IPR029057">
    <property type="entry name" value="PRTase-like"/>
</dbReference>
<dbReference type="Pfam" id="PF00156">
    <property type="entry name" value="Pribosyltran"/>
    <property type="match status" value="1"/>
</dbReference>
<evidence type="ECO:0000256" key="1">
    <source>
        <dbReference type="ARBA" id="ARBA00022727"/>
    </source>
</evidence>
<dbReference type="GO" id="GO:0000287">
    <property type="term" value="F:magnesium ion binding"/>
    <property type="evidence" value="ECO:0007669"/>
    <property type="project" value="InterPro"/>
</dbReference>
<dbReference type="AlphaFoldDB" id="A0A7D4BC81"/>
<dbReference type="CDD" id="cd06223">
    <property type="entry name" value="PRTases_typeI"/>
    <property type="match status" value="1"/>
</dbReference>
<feature type="domain" description="Phosphoribosyltransferase" evidence="3">
    <location>
        <begin position="133"/>
        <end position="267"/>
    </location>
</feature>
<dbReference type="GO" id="GO:0005737">
    <property type="term" value="C:cytoplasm"/>
    <property type="evidence" value="ECO:0007669"/>
    <property type="project" value="TreeGrafter"/>
</dbReference>
<name>A0A7D4BC81_9SPHN</name>